<gene>
    <name evidence="1" type="ORF">BV22DRAFT_1042274</name>
</gene>
<comment type="caution">
    <text evidence="1">The sequence shown here is derived from an EMBL/GenBank/DDBJ whole genome shotgun (WGS) entry which is preliminary data.</text>
</comment>
<protein>
    <submittedName>
        <fullName evidence="1">Uncharacterized protein</fullName>
    </submittedName>
</protein>
<reference evidence="1" key="1">
    <citation type="journal article" date="2021" name="New Phytol.">
        <title>Evolutionary innovations through gain and loss of genes in the ectomycorrhizal Boletales.</title>
        <authorList>
            <person name="Wu G."/>
            <person name="Miyauchi S."/>
            <person name="Morin E."/>
            <person name="Kuo A."/>
            <person name="Drula E."/>
            <person name="Varga T."/>
            <person name="Kohler A."/>
            <person name="Feng B."/>
            <person name="Cao Y."/>
            <person name="Lipzen A."/>
            <person name="Daum C."/>
            <person name="Hundley H."/>
            <person name="Pangilinan J."/>
            <person name="Johnson J."/>
            <person name="Barry K."/>
            <person name="LaButti K."/>
            <person name="Ng V."/>
            <person name="Ahrendt S."/>
            <person name="Min B."/>
            <person name="Choi I.G."/>
            <person name="Park H."/>
            <person name="Plett J.M."/>
            <person name="Magnuson J."/>
            <person name="Spatafora J.W."/>
            <person name="Nagy L.G."/>
            <person name="Henrissat B."/>
            <person name="Grigoriev I.V."/>
            <person name="Yang Z.L."/>
            <person name="Xu J."/>
            <person name="Martin F.M."/>
        </authorList>
    </citation>
    <scope>NUCLEOTIDE SEQUENCE</scope>
    <source>
        <strain evidence="1">KUC20120723A-06</strain>
    </source>
</reference>
<dbReference type="Proteomes" id="UP000790709">
    <property type="component" value="Unassembled WGS sequence"/>
</dbReference>
<sequence>MAPSRDTSGTRQKKGAINDKRELKSTYLVVAAFLADTYLIPSIPLEFDANPPARGSSALVI</sequence>
<organism evidence="1 2">
    <name type="scientific">Leucogyrophana mollusca</name>
    <dbReference type="NCBI Taxonomy" id="85980"/>
    <lineage>
        <taxon>Eukaryota</taxon>
        <taxon>Fungi</taxon>
        <taxon>Dikarya</taxon>
        <taxon>Basidiomycota</taxon>
        <taxon>Agaricomycotina</taxon>
        <taxon>Agaricomycetes</taxon>
        <taxon>Agaricomycetidae</taxon>
        <taxon>Boletales</taxon>
        <taxon>Boletales incertae sedis</taxon>
        <taxon>Leucogyrophana</taxon>
    </lineage>
</organism>
<proteinExistence type="predicted"/>
<evidence type="ECO:0000313" key="1">
    <source>
        <dbReference type="EMBL" id="KAH7917625.1"/>
    </source>
</evidence>
<accession>A0ACB8AVV3</accession>
<evidence type="ECO:0000313" key="2">
    <source>
        <dbReference type="Proteomes" id="UP000790709"/>
    </source>
</evidence>
<dbReference type="EMBL" id="MU266989">
    <property type="protein sequence ID" value="KAH7917625.1"/>
    <property type="molecule type" value="Genomic_DNA"/>
</dbReference>
<keyword evidence="2" id="KW-1185">Reference proteome</keyword>
<name>A0ACB8AVV3_9AGAM</name>